<dbReference type="PANTHER" id="PTHR15654">
    <property type="entry name" value="COILED-COIL DOMAIN-CONTAINING PROTEIN 113-RELATED"/>
    <property type="match status" value="1"/>
</dbReference>
<feature type="compositionally biased region" description="Polar residues" evidence="5">
    <location>
        <begin position="33"/>
        <end position="42"/>
    </location>
</feature>
<evidence type="ECO:0000313" key="7">
    <source>
        <dbReference type="EMBL" id="KAK9865647.1"/>
    </source>
</evidence>
<feature type="domain" description="CCDC113/CCDC96 coiled-coil" evidence="6">
    <location>
        <begin position="230"/>
        <end position="378"/>
    </location>
</feature>
<keyword evidence="8" id="KW-1185">Reference proteome</keyword>
<evidence type="ECO:0000313" key="8">
    <source>
        <dbReference type="Proteomes" id="UP001485043"/>
    </source>
</evidence>
<dbReference type="GO" id="GO:0036064">
    <property type="term" value="C:ciliary basal body"/>
    <property type="evidence" value="ECO:0007669"/>
    <property type="project" value="TreeGrafter"/>
</dbReference>
<evidence type="ECO:0000256" key="2">
    <source>
        <dbReference type="ARBA" id="ARBA00023054"/>
    </source>
</evidence>
<keyword evidence="2 4" id="KW-0175">Coiled coil</keyword>
<proteinExistence type="predicted"/>
<accession>A0AAW1T7A9</accession>
<feature type="compositionally biased region" description="Acidic residues" evidence="5">
    <location>
        <begin position="112"/>
        <end position="129"/>
    </location>
</feature>
<feature type="region of interest" description="Disordered" evidence="5">
    <location>
        <begin position="1"/>
        <end position="134"/>
    </location>
</feature>
<dbReference type="GO" id="GO:0060271">
    <property type="term" value="P:cilium assembly"/>
    <property type="evidence" value="ECO:0007669"/>
    <property type="project" value="TreeGrafter"/>
</dbReference>
<evidence type="ECO:0000256" key="4">
    <source>
        <dbReference type="SAM" id="Coils"/>
    </source>
</evidence>
<evidence type="ECO:0000256" key="5">
    <source>
        <dbReference type="SAM" id="MobiDB-lite"/>
    </source>
</evidence>
<dbReference type="InterPro" id="IPR025254">
    <property type="entry name" value="CCDC113/CCDC96_CC"/>
</dbReference>
<dbReference type="AlphaFoldDB" id="A0AAW1T7A9"/>
<organism evidence="7 8">
    <name type="scientific">Apatococcus fuscideae</name>
    <dbReference type="NCBI Taxonomy" id="2026836"/>
    <lineage>
        <taxon>Eukaryota</taxon>
        <taxon>Viridiplantae</taxon>
        <taxon>Chlorophyta</taxon>
        <taxon>core chlorophytes</taxon>
        <taxon>Trebouxiophyceae</taxon>
        <taxon>Chlorellales</taxon>
        <taxon>Chlorellaceae</taxon>
        <taxon>Apatococcus</taxon>
    </lineage>
</organism>
<protein>
    <recommendedName>
        <fullName evidence="6">CCDC113/CCDC96 coiled-coil domain-containing protein</fullName>
    </recommendedName>
</protein>
<dbReference type="EMBL" id="JALJOV010000230">
    <property type="protein sequence ID" value="KAK9865647.1"/>
    <property type="molecule type" value="Genomic_DNA"/>
</dbReference>
<sequence>MEANRLDLSTPSPSQPPTDGPETTPAAFVESEGPSTASTSRPATEDTARLADASTSETQAGDWSARSPLSSRPPLSGGARNSTGARFSVSGAAPETARSRLSSARRAAQIEGFDDDFADEVGPSEEDVSETARRRLEELEAAEQADLTERLKTAEERNRALKLQNASIQQGLRQLLDARMALDERKRQAQNVQQSLRKFLLDITRNALQSKTGRPLPPKMVDAMEKAQDAKLDELQRVRQLNLFLRSRMTSLDERLKRKEEMAEGLHLIDFEQLKIENQSLAEKIEERNEELARLRGKTSQVMQILAHIKEKLHAVTKDNKLLQAQLDGHEQELNSKRVQLKAAKSAADRSLAQEQKLRESNPYVTAASLLNDLEKSRGQHNMLSAQ</sequence>
<feature type="non-terminal residue" evidence="7">
    <location>
        <position position="387"/>
    </location>
</feature>
<comment type="subcellular location">
    <subcellularLocation>
        <location evidence="1">Cell projection</location>
        <location evidence="1">Cilium</location>
    </subcellularLocation>
</comment>
<feature type="coiled-coil region" evidence="4">
    <location>
        <begin position="271"/>
        <end position="347"/>
    </location>
</feature>
<feature type="compositionally biased region" description="Low complexity" evidence="5">
    <location>
        <begin position="64"/>
        <end position="79"/>
    </location>
</feature>
<evidence type="ECO:0000256" key="1">
    <source>
        <dbReference type="ARBA" id="ARBA00004138"/>
    </source>
</evidence>
<comment type="caution">
    <text evidence="7">The sequence shown here is derived from an EMBL/GenBank/DDBJ whole genome shotgun (WGS) entry which is preliminary data.</text>
</comment>
<keyword evidence="3" id="KW-0966">Cell projection</keyword>
<dbReference type="PANTHER" id="PTHR15654:SF1">
    <property type="entry name" value="COILED-COIL DOMAIN-CONTAINING PROTEIN 96"/>
    <property type="match status" value="1"/>
</dbReference>
<feature type="coiled-coil region" evidence="4">
    <location>
        <begin position="144"/>
        <end position="192"/>
    </location>
</feature>
<evidence type="ECO:0000256" key="3">
    <source>
        <dbReference type="ARBA" id="ARBA00023273"/>
    </source>
</evidence>
<evidence type="ECO:0000259" key="6">
    <source>
        <dbReference type="Pfam" id="PF13870"/>
    </source>
</evidence>
<dbReference type="Pfam" id="PF13870">
    <property type="entry name" value="CCDC113_CCDC96_CC"/>
    <property type="match status" value="1"/>
</dbReference>
<dbReference type="InterPro" id="IPR051885">
    <property type="entry name" value="CC_CF"/>
</dbReference>
<dbReference type="GO" id="GO:0005930">
    <property type="term" value="C:axoneme"/>
    <property type="evidence" value="ECO:0007669"/>
    <property type="project" value="TreeGrafter"/>
</dbReference>
<name>A0AAW1T7A9_9CHLO</name>
<gene>
    <name evidence="7" type="ORF">WJX84_005459</name>
</gene>
<dbReference type="Proteomes" id="UP001485043">
    <property type="component" value="Unassembled WGS sequence"/>
</dbReference>
<reference evidence="7 8" key="1">
    <citation type="journal article" date="2024" name="Nat. Commun.">
        <title>Phylogenomics reveals the evolutionary origins of lichenization in chlorophyte algae.</title>
        <authorList>
            <person name="Puginier C."/>
            <person name="Libourel C."/>
            <person name="Otte J."/>
            <person name="Skaloud P."/>
            <person name="Haon M."/>
            <person name="Grisel S."/>
            <person name="Petersen M."/>
            <person name="Berrin J.G."/>
            <person name="Delaux P.M."/>
            <person name="Dal Grande F."/>
            <person name="Keller J."/>
        </authorList>
    </citation>
    <scope>NUCLEOTIDE SEQUENCE [LARGE SCALE GENOMIC DNA]</scope>
    <source>
        <strain evidence="7 8">SAG 2523</strain>
    </source>
</reference>